<dbReference type="Proteomes" id="UP000248329">
    <property type="component" value="Unassembled WGS sequence"/>
</dbReference>
<proteinExistence type="predicted"/>
<gene>
    <name evidence="1" type="ORF">C4B59_02755</name>
</gene>
<protein>
    <submittedName>
        <fullName evidence="1">Uncharacterized protein</fullName>
    </submittedName>
</protein>
<name>A0AC61L5X2_9EURY</name>
<evidence type="ECO:0000313" key="2">
    <source>
        <dbReference type="Proteomes" id="UP000248329"/>
    </source>
</evidence>
<comment type="caution">
    <text evidence="1">The sequence shown here is derived from an EMBL/GenBank/DDBJ whole genome shotgun (WGS) entry which is preliminary data.</text>
</comment>
<accession>A0AC61L5X2</accession>
<organism evidence="1 2">
    <name type="scientific">Candidatus Methanogaster sp</name>
    <dbReference type="NCBI Taxonomy" id="3386292"/>
    <lineage>
        <taxon>Archaea</taxon>
        <taxon>Methanobacteriati</taxon>
        <taxon>Methanobacteriota</taxon>
        <taxon>Stenosarchaea group</taxon>
        <taxon>Methanomicrobia</taxon>
        <taxon>Methanosarcinales</taxon>
        <taxon>ANME-2 cluster</taxon>
        <taxon>Candidatus Methanogasteraceae</taxon>
        <taxon>Candidatus Methanogaster</taxon>
    </lineage>
</organism>
<sequence>MALISVVYLLIASITLSFGVIIYKGNVWLIAGYDPNKVMDKEGLGKWVGSNFILIGIHSIMFAILSYFVQTLMIGIWMLGFAIIIARTMIGEKKYYEKK</sequence>
<reference evidence="1" key="1">
    <citation type="submission" date="2018-01" db="EMBL/GenBank/DDBJ databases">
        <authorList>
            <person name="Krukenberg V."/>
        </authorList>
    </citation>
    <scope>NUCLEOTIDE SEQUENCE</scope>
    <source>
        <strain evidence="1">E20ANME2</strain>
    </source>
</reference>
<dbReference type="EMBL" id="PQXF01000003">
    <property type="protein sequence ID" value="PXF61785.1"/>
    <property type="molecule type" value="Genomic_DNA"/>
</dbReference>
<evidence type="ECO:0000313" key="1">
    <source>
        <dbReference type="EMBL" id="PXF61785.1"/>
    </source>
</evidence>